<evidence type="ECO:0000313" key="1">
    <source>
        <dbReference type="EMBL" id="RZS65053.1"/>
    </source>
</evidence>
<accession>A0A4Q7MCK4</accession>
<dbReference type="EMBL" id="SGXA01000006">
    <property type="protein sequence ID" value="RZS65053.1"/>
    <property type="molecule type" value="Genomic_DNA"/>
</dbReference>
<dbReference type="PANTHER" id="PTHR18964:SF169">
    <property type="entry name" value="N-ACETYLMANNOSAMINE KINASE"/>
    <property type="match status" value="1"/>
</dbReference>
<proteinExistence type="predicted"/>
<protein>
    <submittedName>
        <fullName evidence="1">Glucokinase</fullName>
    </submittedName>
</protein>
<organism evidence="1 2">
    <name type="scientific">Pseudobacter ginsenosidimutans</name>
    <dbReference type="NCBI Taxonomy" id="661488"/>
    <lineage>
        <taxon>Bacteria</taxon>
        <taxon>Pseudomonadati</taxon>
        <taxon>Bacteroidota</taxon>
        <taxon>Chitinophagia</taxon>
        <taxon>Chitinophagales</taxon>
        <taxon>Chitinophagaceae</taxon>
        <taxon>Pseudobacter</taxon>
    </lineage>
</organism>
<dbReference type="AlphaFoldDB" id="A0A4Q7MCK4"/>
<gene>
    <name evidence="1" type="ORF">EV199_5807</name>
</gene>
<dbReference type="RefSeq" id="WP_130544293.1">
    <property type="nucleotide sequence ID" value="NZ_CP042431.1"/>
</dbReference>
<comment type="caution">
    <text evidence="1">The sequence shown here is derived from an EMBL/GenBank/DDBJ whole genome shotgun (WGS) entry which is preliminary data.</text>
</comment>
<keyword evidence="2" id="KW-1185">Reference proteome</keyword>
<dbReference type="PANTHER" id="PTHR18964">
    <property type="entry name" value="ROK (REPRESSOR, ORF, KINASE) FAMILY"/>
    <property type="match status" value="1"/>
</dbReference>
<name>A0A4Q7MCK4_9BACT</name>
<dbReference type="Pfam" id="PF00480">
    <property type="entry name" value="ROK"/>
    <property type="match status" value="1"/>
</dbReference>
<reference evidence="1 2" key="1">
    <citation type="submission" date="2019-02" db="EMBL/GenBank/DDBJ databases">
        <title>Genomic Encyclopedia of Type Strains, Phase IV (KMG-IV): sequencing the most valuable type-strain genomes for metagenomic binning, comparative biology and taxonomic classification.</title>
        <authorList>
            <person name="Goeker M."/>
        </authorList>
    </citation>
    <scope>NUCLEOTIDE SEQUENCE [LARGE SCALE GENOMIC DNA]</scope>
    <source>
        <strain evidence="1 2">DSM 18116</strain>
    </source>
</reference>
<dbReference type="Proteomes" id="UP000293874">
    <property type="component" value="Unassembled WGS sequence"/>
</dbReference>
<evidence type="ECO:0000313" key="2">
    <source>
        <dbReference type="Proteomes" id="UP000293874"/>
    </source>
</evidence>
<keyword evidence="1" id="KW-0418">Kinase</keyword>
<dbReference type="GO" id="GO:0016301">
    <property type="term" value="F:kinase activity"/>
    <property type="evidence" value="ECO:0007669"/>
    <property type="project" value="UniProtKB-KW"/>
</dbReference>
<dbReference type="Gene3D" id="3.30.420.40">
    <property type="match status" value="2"/>
</dbReference>
<sequence length="289" mass="31114">MNTGLIAGVDIGGTHITASLVDPHTGSIVPGTLIRRAVQSQEAASVVIHAWALAIEAAYIHHPEANSHRRIGIAMPGPVDYEQGICYIKDQGKYDQLYGLNIKEMLAARLGILPEHIRMMNDALCFLKGEIAGGAARGCKSVLGLTLGTGLGSAWFHHNKVVDADLWRMPFKGLIAEDLLASRWFVQRYALQSGLELANTKALVEKLPEDPAIGEIFGEFAGHLADFLETVLPSHPADVVVIGGNIAKSYRLFLPALEIALQQRNINLPVRIATLGEDAHIVGAAANWA</sequence>
<dbReference type="OrthoDB" id="9810372at2"/>
<keyword evidence="1" id="KW-0808">Transferase</keyword>
<dbReference type="SUPFAM" id="SSF53067">
    <property type="entry name" value="Actin-like ATPase domain"/>
    <property type="match status" value="1"/>
</dbReference>
<dbReference type="InterPro" id="IPR000600">
    <property type="entry name" value="ROK"/>
</dbReference>
<dbReference type="InterPro" id="IPR043129">
    <property type="entry name" value="ATPase_NBD"/>
</dbReference>